<name>A0ABN1Q3B5_9ACTN</name>
<evidence type="ECO:0000256" key="1">
    <source>
        <dbReference type="SAM" id="MobiDB-lite"/>
    </source>
</evidence>
<organism evidence="2 3">
    <name type="scientific">Actinocorallia libanotica</name>
    <dbReference type="NCBI Taxonomy" id="46162"/>
    <lineage>
        <taxon>Bacteria</taxon>
        <taxon>Bacillati</taxon>
        <taxon>Actinomycetota</taxon>
        <taxon>Actinomycetes</taxon>
        <taxon>Streptosporangiales</taxon>
        <taxon>Thermomonosporaceae</taxon>
        <taxon>Actinocorallia</taxon>
    </lineage>
</organism>
<comment type="caution">
    <text evidence="2">The sequence shown here is derived from an EMBL/GenBank/DDBJ whole genome shotgun (WGS) entry which is preliminary data.</text>
</comment>
<gene>
    <name evidence="2" type="ORF">GCM10009550_02100</name>
</gene>
<reference evidence="2 3" key="1">
    <citation type="journal article" date="2019" name="Int. J. Syst. Evol. Microbiol.">
        <title>The Global Catalogue of Microorganisms (GCM) 10K type strain sequencing project: providing services to taxonomists for standard genome sequencing and annotation.</title>
        <authorList>
            <consortium name="The Broad Institute Genomics Platform"/>
            <consortium name="The Broad Institute Genome Sequencing Center for Infectious Disease"/>
            <person name="Wu L."/>
            <person name="Ma J."/>
        </authorList>
    </citation>
    <scope>NUCLEOTIDE SEQUENCE [LARGE SCALE GENOMIC DNA]</scope>
    <source>
        <strain evidence="2 3">JCM 10696</strain>
    </source>
</reference>
<dbReference type="RefSeq" id="WP_344235645.1">
    <property type="nucleotide sequence ID" value="NZ_BAAAHH010000001.1"/>
</dbReference>
<dbReference type="EMBL" id="BAAAHH010000001">
    <property type="protein sequence ID" value="GAA0936372.1"/>
    <property type="molecule type" value="Genomic_DNA"/>
</dbReference>
<feature type="compositionally biased region" description="Polar residues" evidence="1">
    <location>
        <begin position="9"/>
        <end position="21"/>
    </location>
</feature>
<keyword evidence="3" id="KW-1185">Reference proteome</keyword>
<evidence type="ECO:0000313" key="2">
    <source>
        <dbReference type="EMBL" id="GAA0936372.1"/>
    </source>
</evidence>
<accession>A0ABN1Q3B5</accession>
<protein>
    <submittedName>
        <fullName evidence="2">Uncharacterized protein</fullName>
    </submittedName>
</protein>
<evidence type="ECO:0000313" key="3">
    <source>
        <dbReference type="Proteomes" id="UP001500665"/>
    </source>
</evidence>
<dbReference type="Proteomes" id="UP001500665">
    <property type="component" value="Unassembled WGS sequence"/>
</dbReference>
<proteinExistence type="predicted"/>
<sequence>MKVIDNDPTRNGGSQGDLSNSGGTGARGEAQGVRDAYDRGGRK</sequence>
<feature type="region of interest" description="Disordered" evidence="1">
    <location>
        <begin position="1"/>
        <end position="43"/>
    </location>
</feature>